<dbReference type="Gene3D" id="3.80.10.10">
    <property type="entry name" value="Ribonuclease Inhibitor"/>
    <property type="match status" value="2"/>
</dbReference>
<dbReference type="PROSITE" id="PS51450">
    <property type="entry name" value="LRR"/>
    <property type="match status" value="1"/>
</dbReference>
<proteinExistence type="predicted"/>
<dbReference type="InterPro" id="IPR029071">
    <property type="entry name" value="Ubiquitin-like_domsf"/>
</dbReference>
<dbReference type="SUPFAM" id="SSF54236">
    <property type="entry name" value="Ubiquitin-like"/>
    <property type="match status" value="1"/>
</dbReference>
<dbReference type="InterPro" id="IPR050836">
    <property type="entry name" value="SDS22/Internalin_LRR"/>
</dbReference>
<dbReference type="PANTHER" id="PTHR46652">
    <property type="entry name" value="LEUCINE-RICH REPEAT AND IQ DOMAIN-CONTAINING PROTEIN 1-RELATED"/>
    <property type="match status" value="1"/>
</dbReference>
<name>A0AAD9JCA2_9ANNE</name>
<dbReference type="Pfam" id="PF13516">
    <property type="entry name" value="LRR_6"/>
    <property type="match status" value="1"/>
</dbReference>
<keyword evidence="5" id="KW-1185">Reference proteome</keyword>
<evidence type="ECO:0000256" key="3">
    <source>
        <dbReference type="SAM" id="MobiDB-lite"/>
    </source>
</evidence>
<evidence type="ECO:0000256" key="2">
    <source>
        <dbReference type="ARBA" id="ARBA00022737"/>
    </source>
</evidence>
<feature type="region of interest" description="Disordered" evidence="3">
    <location>
        <begin position="1"/>
        <end position="37"/>
    </location>
</feature>
<dbReference type="SUPFAM" id="SSF52058">
    <property type="entry name" value="L domain-like"/>
    <property type="match status" value="1"/>
</dbReference>
<dbReference type="InterPro" id="IPR032675">
    <property type="entry name" value="LRR_dom_sf"/>
</dbReference>
<gene>
    <name evidence="4" type="ORF">LSH36_430g00003</name>
</gene>
<feature type="compositionally biased region" description="Basic and acidic residues" evidence="3">
    <location>
        <begin position="14"/>
        <end position="30"/>
    </location>
</feature>
<evidence type="ECO:0000256" key="1">
    <source>
        <dbReference type="ARBA" id="ARBA00022614"/>
    </source>
</evidence>
<protein>
    <recommendedName>
        <fullName evidence="6">Tubulin-specific chaperone cofactor E-like protein</fullName>
    </recommendedName>
</protein>
<reference evidence="4" key="1">
    <citation type="journal article" date="2023" name="Mol. Biol. Evol.">
        <title>Third-Generation Sequencing Reveals the Adaptive Role of the Epigenome in Three Deep-Sea Polychaetes.</title>
        <authorList>
            <person name="Perez M."/>
            <person name="Aroh O."/>
            <person name="Sun Y."/>
            <person name="Lan Y."/>
            <person name="Juniper S.K."/>
            <person name="Young C.R."/>
            <person name="Angers B."/>
            <person name="Qian P.Y."/>
        </authorList>
    </citation>
    <scope>NUCLEOTIDE SEQUENCE</scope>
    <source>
        <strain evidence="4">P08H-3</strain>
    </source>
</reference>
<dbReference type="PANTHER" id="PTHR46652:SF3">
    <property type="entry name" value="LEUCINE-RICH REPEAT-CONTAINING PROTEIN 9"/>
    <property type="match status" value="1"/>
</dbReference>
<evidence type="ECO:0008006" key="6">
    <source>
        <dbReference type="Google" id="ProtNLM"/>
    </source>
</evidence>
<dbReference type="Pfam" id="PF14580">
    <property type="entry name" value="LRR_9"/>
    <property type="match status" value="1"/>
</dbReference>
<accession>A0AAD9JCA2</accession>
<sequence>MFMEQLKKIPGAKSSKENTDPEDTSNRHTSENTMSNPHSVLDALHQKYGTPPDEPLEFKICVATSAPGLTDSGKLILPTIIGLNCLNISNAGNGQELSSLCQKVTELDLSHNNISDWGEVISLLQAIPRLEFLNLSYNPLHLSPDLTDAQLSHIPDTVPLVKLALNKTQVSWPNLWSLLTRLQNLEELHLSINDMKHVIAPDGEMTYPKVKRIYLYENKISDVEHMLTVGHVFPRLQNLVLADNPIEDISVESDVIRQAFPYLEDINLTNCKLSDWKAFVMLRNFPQLKRLRILRIPLTEKYEKQLYRQLVIGYLPNISYLNGTPIEAPEREDAERAFIRHYMVQDERPARYDELHEVYGDLDPLVEINLGPVETVSVTVTFEGRTELKEVQLKWTLNRLKKELEKTFVHHPAKDLEIYHDDHGNQGHEMMRFPTRTLLRYRVKDGDALHVELKNTKD</sequence>
<organism evidence="4 5">
    <name type="scientific">Paralvinella palmiformis</name>
    <dbReference type="NCBI Taxonomy" id="53620"/>
    <lineage>
        <taxon>Eukaryota</taxon>
        <taxon>Metazoa</taxon>
        <taxon>Spiralia</taxon>
        <taxon>Lophotrochozoa</taxon>
        <taxon>Annelida</taxon>
        <taxon>Polychaeta</taxon>
        <taxon>Sedentaria</taxon>
        <taxon>Canalipalpata</taxon>
        <taxon>Terebellida</taxon>
        <taxon>Terebelliformia</taxon>
        <taxon>Alvinellidae</taxon>
        <taxon>Paralvinella</taxon>
    </lineage>
</organism>
<keyword evidence="2" id="KW-0677">Repeat</keyword>
<dbReference type="AlphaFoldDB" id="A0AAD9JCA2"/>
<comment type="caution">
    <text evidence="4">The sequence shown here is derived from an EMBL/GenBank/DDBJ whole genome shotgun (WGS) entry which is preliminary data.</text>
</comment>
<dbReference type="EMBL" id="JAODUP010000430">
    <property type="protein sequence ID" value="KAK2149931.1"/>
    <property type="molecule type" value="Genomic_DNA"/>
</dbReference>
<keyword evidence="1" id="KW-0433">Leucine-rich repeat</keyword>
<dbReference type="InterPro" id="IPR001611">
    <property type="entry name" value="Leu-rich_rpt"/>
</dbReference>
<dbReference type="Proteomes" id="UP001208570">
    <property type="component" value="Unassembled WGS sequence"/>
</dbReference>
<evidence type="ECO:0000313" key="5">
    <source>
        <dbReference type="Proteomes" id="UP001208570"/>
    </source>
</evidence>
<evidence type="ECO:0000313" key="4">
    <source>
        <dbReference type="EMBL" id="KAK2149931.1"/>
    </source>
</evidence>